<dbReference type="HOGENOM" id="CLU_1610368_0_0_1"/>
<accession>G3Y6P5</accession>
<evidence type="ECO:0000313" key="2">
    <source>
        <dbReference type="EMBL" id="EHA21508.1"/>
    </source>
</evidence>
<feature type="region of interest" description="Disordered" evidence="1">
    <location>
        <begin position="1"/>
        <end position="35"/>
    </location>
</feature>
<reference evidence="2 3" key="1">
    <citation type="journal article" date="2011" name="Genome Res.">
        <title>Comparative genomics of citric-acid-producing Aspergillus niger ATCC 1015 versus enzyme-producing CBS 513.88.</title>
        <authorList>
            <person name="Andersen M.R."/>
            <person name="Salazar M.P."/>
            <person name="Schaap P.J."/>
            <person name="van de Vondervoort P.J."/>
            <person name="Culley D."/>
            <person name="Thykaer J."/>
            <person name="Frisvad J.C."/>
            <person name="Nielsen K.F."/>
            <person name="Albang R."/>
            <person name="Albermann K."/>
            <person name="Berka R.M."/>
            <person name="Braus G.H."/>
            <person name="Braus-Stromeyer S.A."/>
            <person name="Corrochano L.M."/>
            <person name="Dai Z."/>
            <person name="van Dijck P.W."/>
            <person name="Hofmann G."/>
            <person name="Lasure L.L."/>
            <person name="Magnuson J.K."/>
            <person name="Menke H."/>
            <person name="Meijer M."/>
            <person name="Meijer S.L."/>
            <person name="Nielsen J.B."/>
            <person name="Nielsen M.L."/>
            <person name="van Ooyen A.J."/>
            <person name="Pel H.J."/>
            <person name="Poulsen L."/>
            <person name="Samson R.A."/>
            <person name="Stam H."/>
            <person name="Tsang A."/>
            <person name="van den Brink J.M."/>
            <person name="Atkins A."/>
            <person name="Aerts A."/>
            <person name="Shapiro H."/>
            <person name="Pangilinan J."/>
            <person name="Salamov A."/>
            <person name="Lou Y."/>
            <person name="Lindquist E."/>
            <person name="Lucas S."/>
            <person name="Grimwood J."/>
            <person name="Grigoriev I.V."/>
            <person name="Kubicek C.P."/>
            <person name="Martinez D."/>
            <person name="van Peij N.N."/>
            <person name="Roubos J.A."/>
            <person name="Nielsen J."/>
            <person name="Baker S.E."/>
        </authorList>
    </citation>
    <scope>NUCLEOTIDE SEQUENCE [LARGE SCALE GENOMIC DNA]</scope>
    <source>
        <strain evidence="3">ATCC 1015 / CBS 113.46 / FGSC A1144 / LSHB Ac4 / NCTC 3858a / NRRL 328 / USDA 3528.7</strain>
    </source>
</reference>
<evidence type="ECO:0000313" key="3">
    <source>
        <dbReference type="Proteomes" id="UP000009038"/>
    </source>
</evidence>
<proteinExistence type="predicted"/>
<evidence type="ECO:0000256" key="1">
    <source>
        <dbReference type="SAM" id="MobiDB-lite"/>
    </source>
</evidence>
<gene>
    <name evidence="2" type="ORF">ASPNIDRAFT_45554</name>
</gene>
<name>G3Y6P5_ASPNA</name>
<protein>
    <submittedName>
        <fullName evidence="2">Uncharacterized protein</fullName>
    </submittedName>
</protein>
<dbReference type="Proteomes" id="UP000009038">
    <property type="component" value="Unassembled WGS sequence"/>
</dbReference>
<dbReference type="AlphaFoldDB" id="G3Y6P5"/>
<sequence>MNGKKAGCLGTNAEHPMTVQSPPESGEGFRPTEESTTTLELELGQHKSVVGIEQRDGWHRADCQACSRPLQEDMPGRNLIWRMPRATIKSCRFELIITRISEWASVLALKFEPVLVLGGVALRPAGYAASTVWYGNHASIRGFAVIDDKVPKGTVQPSSGCHVRG</sequence>
<comment type="caution">
    <text evidence="2">The sequence shown here is derived from an EMBL/GenBank/DDBJ whole genome shotgun (WGS) entry which is preliminary data.</text>
</comment>
<dbReference type="EMBL" id="ACJE01000014">
    <property type="protein sequence ID" value="EHA21508.1"/>
    <property type="molecule type" value="Genomic_DNA"/>
</dbReference>
<dbReference type="VEuPathDB" id="FungiDB:ASPNIDRAFT2_45554"/>
<organism evidence="2 3">
    <name type="scientific">Aspergillus niger (strain ATCC 1015 / CBS 113.46 / FGSC A1144 / LSHB Ac4 / NCTC 3858a / NRRL 328 / USDA 3528.7)</name>
    <dbReference type="NCBI Taxonomy" id="380704"/>
    <lineage>
        <taxon>Eukaryota</taxon>
        <taxon>Fungi</taxon>
        <taxon>Dikarya</taxon>
        <taxon>Ascomycota</taxon>
        <taxon>Pezizomycotina</taxon>
        <taxon>Eurotiomycetes</taxon>
        <taxon>Eurotiomycetidae</taxon>
        <taxon>Eurotiales</taxon>
        <taxon>Aspergillaceae</taxon>
        <taxon>Aspergillus</taxon>
        <taxon>Aspergillus subgen. Circumdati</taxon>
    </lineage>
</organism>